<keyword evidence="5" id="KW-1185">Reference proteome</keyword>
<dbReference type="InterPro" id="IPR000262">
    <property type="entry name" value="FMN-dep_DH"/>
</dbReference>
<feature type="domain" description="FMN hydroxy acid dehydrogenase" evidence="3">
    <location>
        <begin position="1"/>
        <end position="104"/>
    </location>
</feature>
<accession>A0ABR0M1I3</accession>
<proteinExistence type="predicted"/>
<protein>
    <recommendedName>
        <fullName evidence="3">FMN hydroxy acid dehydrogenase domain-containing protein</fullName>
    </recommendedName>
</protein>
<dbReference type="PANTHER" id="PTHR10578">
    <property type="entry name" value="S -2-HYDROXY-ACID OXIDASE-RELATED"/>
    <property type="match status" value="1"/>
</dbReference>
<dbReference type="InterPro" id="IPR013785">
    <property type="entry name" value="Aldolase_TIM"/>
</dbReference>
<dbReference type="Pfam" id="PF01070">
    <property type="entry name" value="FMN_dh"/>
    <property type="match status" value="1"/>
</dbReference>
<dbReference type="Gene3D" id="3.20.20.70">
    <property type="entry name" value="Aldolase class I"/>
    <property type="match status" value="1"/>
</dbReference>
<keyword evidence="2" id="KW-0560">Oxidoreductase</keyword>
<sequence>MDTAPPAVHTLLEIRKYCPEVFGRLEVWVDGGVKRGTDVVKALCLGATAVGVGRAALWGLGAGGREGVERVLEILKAEMETAMRLLGVERVEQLGLQHVNTRALDQEIYDGPAGLEKLRLWVQAKL</sequence>
<organism evidence="4 5">
    <name type="scientific">Cryomyces antarcticus</name>
    <dbReference type="NCBI Taxonomy" id="329879"/>
    <lineage>
        <taxon>Eukaryota</taxon>
        <taxon>Fungi</taxon>
        <taxon>Dikarya</taxon>
        <taxon>Ascomycota</taxon>
        <taxon>Pezizomycotina</taxon>
        <taxon>Dothideomycetes</taxon>
        <taxon>Dothideomycetes incertae sedis</taxon>
        <taxon>Cryomyces</taxon>
    </lineage>
</organism>
<evidence type="ECO:0000256" key="2">
    <source>
        <dbReference type="ARBA" id="ARBA00023002"/>
    </source>
</evidence>
<dbReference type="InterPro" id="IPR037396">
    <property type="entry name" value="FMN_HAD"/>
</dbReference>
<comment type="cofactor">
    <cofactor evidence="1">
        <name>FMN</name>
        <dbReference type="ChEBI" id="CHEBI:58210"/>
    </cofactor>
</comment>
<dbReference type="PROSITE" id="PS51349">
    <property type="entry name" value="FMN_HYDROXY_ACID_DH_2"/>
    <property type="match status" value="1"/>
</dbReference>
<name>A0ABR0M1I3_9PEZI</name>
<dbReference type="PANTHER" id="PTHR10578:SF82">
    <property type="entry name" value="CYTOCHROME B2, PUTATIVE (AFU_ORTHOLOGUE AFUA_1G07200)-RELATED"/>
    <property type="match status" value="1"/>
</dbReference>
<evidence type="ECO:0000256" key="1">
    <source>
        <dbReference type="ARBA" id="ARBA00001917"/>
    </source>
</evidence>
<dbReference type="EMBL" id="JAVRRA010003480">
    <property type="protein sequence ID" value="KAK5276365.1"/>
    <property type="molecule type" value="Genomic_DNA"/>
</dbReference>
<reference evidence="4 5" key="1">
    <citation type="submission" date="2023-08" db="EMBL/GenBank/DDBJ databases">
        <title>Black Yeasts Isolated from many extreme environments.</title>
        <authorList>
            <person name="Coleine C."/>
            <person name="Stajich J.E."/>
            <person name="Selbmann L."/>
        </authorList>
    </citation>
    <scope>NUCLEOTIDE SEQUENCE [LARGE SCALE GENOMIC DNA]</scope>
    <source>
        <strain evidence="4 5">CCFEE 536</strain>
    </source>
</reference>
<gene>
    <name evidence="4" type="ORF">LTR16_011334</name>
</gene>
<dbReference type="SUPFAM" id="SSF51395">
    <property type="entry name" value="FMN-linked oxidoreductases"/>
    <property type="match status" value="1"/>
</dbReference>
<dbReference type="Proteomes" id="UP001357485">
    <property type="component" value="Unassembled WGS sequence"/>
</dbReference>
<evidence type="ECO:0000259" key="3">
    <source>
        <dbReference type="PROSITE" id="PS51349"/>
    </source>
</evidence>
<evidence type="ECO:0000313" key="4">
    <source>
        <dbReference type="EMBL" id="KAK5276365.1"/>
    </source>
</evidence>
<comment type="caution">
    <text evidence="4">The sequence shown here is derived from an EMBL/GenBank/DDBJ whole genome shotgun (WGS) entry which is preliminary data.</text>
</comment>
<evidence type="ECO:0000313" key="5">
    <source>
        <dbReference type="Proteomes" id="UP001357485"/>
    </source>
</evidence>